<dbReference type="VEuPathDB" id="FungiDB:jhhlp_007254"/>
<dbReference type="Proteomes" id="UP000233524">
    <property type="component" value="Unassembled WGS sequence"/>
</dbReference>
<feature type="compositionally biased region" description="Polar residues" evidence="1">
    <location>
        <begin position="111"/>
        <end position="139"/>
    </location>
</feature>
<dbReference type="OrthoDB" id="3542162at2759"/>
<feature type="signal peptide" evidence="2">
    <location>
        <begin position="1"/>
        <end position="18"/>
    </location>
</feature>
<dbReference type="EMBL" id="NLAX01001034">
    <property type="protein sequence ID" value="PKS06506.1"/>
    <property type="molecule type" value="Genomic_DNA"/>
</dbReference>
<evidence type="ECO:0000256" key="2">
    <source>
        <dbReference type="SAM" id="SignalP"/>
    </source>
</evidence>
<reference evidence="3 4" key="1">
    <citation type="journal article" date="2017" name="G3 (Bethesda)">
        <title>First Draft Genome Sequence of the Pathogenic Fungus Lomentospora prolificans (Formerly Scedosporium prolificans).</title>
        <authorList>
            <person name="Luo R."/>
            <person name="Zimin A."/>
            <person name="Workman R."/>
            <person name="Fan Y."/>
            <person name="Pertea G."/>
            <person name="Grossman N."/>
            <person name="Wear M.P."/>
            <person name="Jia B."/>
            <person name="Miller H."/>
            <person name="Casadevall A."/>
            <person name="Timp W."/>
            <person name="Zhang S.X."/>
            <person name="Salzberg S.L."/>
        </authorList>
    </citation>
    <scope>NUCLEOTIDE SEQUENCE [LARGE SCALE GENOMIC DNA]</scope>
    <source>
        <strain evidence="3 4">JHH-5317</strain>
    </source>
</reference>
<name>A0A2N3N246_9PEZI</name>
<dbReference type="AlphaFoldDB" id="A0A2N3N246"/>
<sequence>MRSSQTLALLSSIAFARADFLAPAQGDSLSVDEEFNVRWETDGLVEPININIVPVGNENAAQEVAAGVDNSGSASFTPDASLAQFDQLELVLTDADDNTVTSDAFSIDGGASQNAANQRGGNGRVSASSERGSGRQSANEDGADESESELQVPGGVAQQGAGRVSAAVEPPETDAQGGAGGRGGNNNQAGANNAANIGPPPPGTFVAPDPAALTITPTIPGTPAVFITDPAQLATNGVTPNVGVINGQPPQATGNVNIQTVPAASDAAGVGAGVASPVQLSPVATPSAAVIDPASVAPQVSLSVDGGLAQTGAPALTPVASAGAQAGFSTINAGAAAGVSASAASIAPVASIASAAPVAPVASAGAVDLASGVSAVSSGATVSAEVIGGASAIGVGVASPVIGASTAIAGAASLDPLASAATGAADVALGVNSPITPGVVPSGVIPATELVTPTIVPNGQISDTGIAVPTGPIPQPINPSNLAGASTFATNVLNSAGALGSSVISGVSGATAAATGASAQTTGATVAAAPGLSTSGLLVGGVAALVALWAM</sequence>
<feature type="region of interest" description="Disordered" evidence="1">
    <location>
        <begin position="104"/>
        <end position="206"/>
    </location>
</feature>
<evidence type="ECO:0000313" key="3">
    <source>
        <dbReference type="EMBL" id="PKS06506.1"/>
    </source>
</evidence>
<dbReference type="InParanoid" id="A0A2N3N246"/>
<feature type="compositionally biased region" description="Low complexity" evidence="1">
    <location>
        <begin position="151"/>
        <end position="168"/>
    </location>
</feature>
<keyword evidence="4" id="KW-1185">Reference proteome</keyword>
<feature type="compositionally biased region" description="Low complexity" evidence="1">
    <location>
        <begin position="185"/>
        <end position="197"/>
    </location>
</feature>
<proteinExistence type="predicted"/>
<protein>
    <submittedName>
        <fullName evidence="3">Uncharacterized protein</fullName>
    </submittedName>
</protein>
<feature type="chain" id="PRO_5014839891" evidence="2">
    <location>
        <begin position="19"/>
        <end position="551"/>
    </location>
</feature>
<dbReference type="STRING" id="41688.A0A2N3N246"/>
<evidence type="ECO:0000256" key="1">
    <source>
        <dbReference type="SAM" id="MobiDB-lite"/>
    </source>
</evidence>
<gene>
    <name evidence="3" type="ORF">jhhlp_007254</name>
</gene>
<organism evidence="3 4">
    <name type="scientific">Lomentospora prolificans</name>
    <dbReference type="NCBI Taxonomy" id="41688"/>
    <lineage>
        <taxon>Eukaryota</taxon>
        <taxon>Fungi</taxon>
        <taxon>Dikarya</taxon>
        <taxon>Ascomycota</taxon>
        <taxon>Pezizomycotina</taxon>
        <taxon>Sordariomycetes</taxon>
        <taxon>Hypocreomycetidae</taxon>
        <taxon>Microascales</taxon>
        <taxon>Microascaceae</taxon>
        <taxon>Lomentospora</taxon>
    </lineage>
</organism>
<keyword evidence="2" id="KW-0732">Signal</keyword>
<comment type="caution">
    <text evidence="3">The sequence shown here is derived from an EMBL/GenBank/DDBJ whole genome shotgun (WGS) entry which is preliminary data.</text>
</comment>
<accession>A0A2N3N246</accession>
<evidence type="ECO:0000313" key="4">
    <source>
        <dbReference type="Proteomes" id="UP000233524"/>
    </source>
</evidence>